<dbReference type="Proteomes" id="UP000717996">
    <property type="component" value="Unassembled WGS sequence"/>
</dbReference>
<evidence type="ECO:0000313" key="2">
    <source>
        <dbReference type="EMBL" id="KAG1541603.1"/>
    </source>
</evidence>
<dbReference type="EMBL" id="JAANIT010001207">
    <property type="protein sequence ID" value="KAG1541603.1"/>
    <property type="molecule type" value="Genomic_DNA"/>
</dbReference>
<organism evidence="2 3">
    <name type="scientific">Rhizopus oryzae</name>
    <name type="common">Mucormycosis agent</name>
    <name type="synonym">Rhizopus arrhizus var. delemar</name>
    <dbReference type="NCBI Taxonomy" id="64495"/>
    <lineage>
        <taxon>Eukaryota</taxon>
        <taxon>Fungi</taxon>
        <taxon>Fungi incertae sedis</taxon>
        <taxon>Mucoromycota</taxon>
        <taxon>Mucoromycotina</taxon>
        <taxon>Mucoromycetes</taxon>
        <taxon>Mucorales</taxon>
        <taxon>Mucorineae</taxon>
        <taxon>Rhizopodaceae</taxon>
        <taxon>Rhizopus</taxon>
    </lineage>
</organism>
<feature type="region of interest" description="Disordered" evidence="1">
    <location>
        <begin position="129"/>
        <end position="153"/>
    </location>
</feature>
<dbReference type="AlphaFoldDB" id="A0A9P6Y7Y6"/>
<feature type="compositionally biased region" description="Basic and acidic residues" evidence="1">
    <location>
        <begin position="141"/>
        <end position="153"/>
    </location>
</feature>
<sequence length="234" mass="27074">MVFIQNRFSVLLGEENMNLDRFGNIGPVEKNESDQPLIRHEQRKVNQKRVPARENDNALGWDEPDANENMEDGNEKKTIMGWGEAGSFKWQSLNDEWNPKHPSSPEYDQFYDDDSVNDNTKTLEQYLEEKKSLSPPILLPEPRKPNEGSDHSQWKNTVAIQKKEENYFIGKDGGSFKYKNKPKKGKVYLNPNPVSRHSLCENIHGINHRNRQHGKRREQVISLFDVSAFPILGT</sequence>
<evidence type="ECO:0000256" key="1">
    <source>
        <dbReference type="SAM" id="MobiDB-lite"/>
    </source>
</evidence>
<evidence type="ECO:0000313" key="3">
    <source>
        <dbReference type="Proteomes" id="UP000717996"/>
    </source>
</evidence>
<feature type="region of interest" description="Disordered" evidence="1">
    <location>
        <begin position="94"/>
        <end position="117"/>
    </location>
</feature>
<reference evidence="2" key="1">
    <citation type="journal article" date="2020" name="Microb. Genom.">
        <title>Genetic diversity of clinical and environmental Mucorales isolates obtained from an investigation of mucormycosis cases among solid organ transplant recipients.</title>
        <authorList>
            <person name="Nguyen M.H."/>
            <person name="Kaul D."/>
            <person name="Muto C."/>
            <person name="Cheng S.J."/>
            <person name="Richter R.A."/>
            <person name="Bruno V.M."/>
            <person name="Liu G."/>
            <person name="Beyhan S."/>
            <person name="Sundermann A.J."/>
            <person name="Mounaud S."/>
            <person name="Pasculle A.W."/>
            <person name="Nierman W.C."/>
            <person name="Driscoll E."/>
            <person name="Cumbie R."/>
            <person name="Clancy C.J."/>
            <person name="Dupont C.L."/>
        </authorList>
    </citation>
    <scope>NUCLEOTIDE SEQUENCE</scope>
    <source>
        <strain evidence="2">GL16</strain>
    </source>
</reference>
<accession>A0A9P6Y7Y6</accession>
<proteinExistence type="predicted"/>
<protein>
    <submittedName>
        <fullName evidence="2">Uncharacterized protein</fullName>
    </submittedName>
</protein>
<gene>
    <name evidence="2" type="ORF">G6F51_007787</name>
</gene>
<name>A0A9P6Y7Y6_RHIOR</name>
<dbReference type="OrthoDB" id="5390558at2759"/>
<comment type="caution">
    <text evidence="2">The sequence shown here is derived from an EMBL/GenBank/DDBJ whole genome shotgun (WGS) entry which is preliminary data.</text>
</comment>